<dbReference type="OrthoDB" id="9204516at2"/>
<dbReference type="RefSeq" id="WP_114337576.1">
    <property type="nucleotide sequence ID" value="NZ_QPID01000003.1"/>
</dbReference>
<gene>
    <name evidence="1" type="ORF">DU002_06565</name>
</gene>
<dbReference type="InterPro" id="IPR007338">
    <property type="entry name" value="DUF416"/>
</dbReference>
<organism evidence="1 2">
    <name type="scientific">Corallincola holothuriorum</name>
    <dbReference type="NCBI Taxonomy" id="2282215"/>
    <lineage>
        <taxon>Bacteria</taxon>
        <taxon>Pseudomonadati</taxon>
        <taxon>Pseudomonadota</taxon>
        <taxon>Gammaproteobacteria</taxon>
        <taxon>Alteromonadales</taxon>
        <taxon>Psychromonadaceae</taxon>
        <taxon>Corallincola</taxon>
    </lineage>
</organism>
<dbReference type="Pfam" id="PF04222">
    <property type="entry name" value="DUF416"/>
    <property type="match status" value="1"/>
</dbReference>
<evidence type="ECO:0000313" key="2">
    <source>
        <dbReference type="Proteomes" id="UP000252558"/>
    </source>
</evidence>
<dbReference type="InterPro" id="IPR023381">
    <property type="entry name" value="YP001051499.1-like_dom_sf"/>
</dbReference>
<dbReference type="Gene3D" id="1.20.1590.10">
    <property type="entry name" value="YP_001051499.1 domain like"/>
    <property type="match status" value="1"/>
</dbReference>
<accession>A0A368NLI6</accession>
<dbReference type="AlphaFoldDB" id="A0A368NLI6"/>
<comment type="caution">
    <text evidence="1">The sequence shown here is derived from an EMBL/GenBank/DDBJ whole genome shotgun (WGS) entry which is preliminary data.</text>
</comment>
<name>A0A368NLI6_9GAMM</name>
<proteinExistence type="predicted"/>
<evidence type="ECO:0000313" key="1">
    <source>
        <dbReference type="EMBL" id="RCU50980.1"/>
    </source>
</evidence>
<dbReference type="Proteomes" id="UP000252558">
    <property type="component" value="Unassembled WGS sequence"/>
</dbReference>
<sequence length="192" mass="22034">MASTAQLNQQLRELTPWQQLAFSACLSERMLPNYLLFSHAVEWGDGNILRNSMNAVWDALRSKTTQFNHERWQEKLADQIPDPQQFDMYGVWPALDATTALDTLFCQFAEPSSPAVVEISRLSRHTVKQYIQLSEGEEVDLKNHPLMQFEFEYQGELAEWLSDRAPTQKTIAALREAFLTPLESNLGLSQEE</sequence>
<protein>
    <submittedName>
        <fullName evidence="1">DUF416 family protein</fullName>
    </submittedName>
</protein>
<keyword evidence="2" id="KW-1185">Reference proteome</keyword>
<reference evidence="1 2" key="1">
    <citation type="submission" date="2018-07" db="EMBL/GenBank/DDBJ databases">
        <title>Corallincola holothuriorum sp. nov., a new facultative anaerobe isolated from sea cucumber Apostichopus japonicus.</title>
        <authorList>
            <person name="Xia H."/>
        </authorList>
    </citation>
    <scope>NUCLEOTIDE SEQUENCE [LARGE SCALE GENOMIC DNA]</scope>
    <source>
        <strain evidence="1 2">C4</strain>
    </source>
</reference>
<dbReference type="EMBL" id="QPID01000003">
    <property type="protein sequence ID" value="RCU50980.1"/>
    <property type="molecule type" value="Genomic_DNA"/>
</dbReference>